<accession>A0ABQ9G3N1</accession>
<name>A0ABQ9G3N1_9NEOP</name>
<keyword evidence="3" id="KW-1185">Reference proteome</keyword>
<dbReference type="Gene3D" id="3.30.420.10">
    <property type="entry name" value="Ribonuclease H-like superfamily/Ribonuclease H"/>
    <property type="match status" value="1"/>
</dbReference>
<reference evidence="2 3" key="1">
    <citation type="submission" date="2023-02" db="EMBL/GenBank/DDBJ databases">
        <title>LHISI_Scaffold_Assembly.</title>
        <authorList>
            <person name="Stuart O.P."/>
            <person name="Cleave R."/>
            <person name="Magrath M.J.L."/>
            <person name="Mikheyev A.S."/>
        </authorList>
    </citation>
    <scope>NUCLEOTIDE SEQUENCE [LARGE SCALE GENOMIC DNA]</scope>
    <source>
        <strain evidence="2">Daus_M_001</strain>
        <tissue evidence="2">Leg muscle</tissue>
    </source>
</reference>
<gene>
    <name evidence="2" type="ORF">PR048_033156</name>
</gene>
<proteinExistence type="predicted"/>
<sequence length="730" mass="81428">MQLAAASAPKCCFWLLPLQLTNRNSFHGVHREESWVTVNSEVLRADAGERGRTRRPAASSGTIATCENPATRPGIEPGSSWWKASSLTAQPPRPPAFIVDDILLAIDTILLASDITTCDAILLASDAILLHERAITLKQKSGQQLPQSGHALPNSGKLELSLPVEEPGQVSPCDADVKAILSGGRRLSPRDVGQDGRPQDLAVPTTITHHSTTASSYIARWDQPILAERADASTPSISFPSQRGSESLGHSGHNLRLWWRSDHTRLPSTAERVPLPAGHSPMFAFVNRAGRCHWIAGFHFDATASSALKTSMLDSTVLCAITQMSITHRLLAVTMKDDDRACSLLQVSNWSRVLQEVSNNAWTNTKGMLGILYKHYDVSVVIVEIFLAKVVAHVDMKAVVARLAQHKSPGLEFRNNSPASRQSRKVSKQNLKSFLREWISEAFRSLVDRAVQYGKSSSHDTRQMRCPAGPQGVGCVGERGEGESASYLPRFLGCDKSAGEVKRQSLPSYRDPTDVCACLSAGVAGSSETRGDNMREQVWPYYRLFHKHQLQQTRLYVRQWRTKDVCRTPYQPMRTPDMNPLDHYLWGHLKTNAYATSLDDMDSLCNRIVASCVTIRNLPGIHQRIRVSMQRRCCCTEGLQSAEIDKRHARPRRWAETRMCFRDKNPRLRQSLNLPGAAAKFAVPMFNVAREFCLLDMLVQDPWNKCLNRLAERCPVSRKVRESDPFPKYD</sequence>
<comment type="caution">
    <text evidence="2">The sequence shown here is derived from an EMBL/GenBank/DDBJ whole genome shotgun (WGS) entry which is preliminary data.</text>
</comment>
<protein>
    <submittedName>
        <fullName evidence="2">Uncharacterized protein</fullName>
    </submittedName>
</protein>
<evidence type="ECO:0000313" key="2">
    <source>
        <dbReference type="EMBL" id="KAJ8865636.1"/>
    </source>
</evidence>
<dbReference type="Proteomes" id="UP001159363">
    <property type="component" value="Chromosome 16"/>
</dbReference>
<evidence type="ECO:0000256" key="1">
    <source>
        <dbReference type="SAM" id="MobiDB-lite"/>
    </source>
</evidence>
<feature type="region of interest" description="Disordered" evidence="1">
    <location>
        <begin position="48"/>
        <end position="79"/>
    </location>
</feature>
<dbReference type="EMBL" id="JARBHB010000017">
    <property type="protein sequence ID" value="KAJ8865636.1"/>
    <property type="molecule type" value="Genomic_DNA"/>
</dbReference>
<evidence type="ECO:0000313" key="3">
    <source>
        <dbReference type="Proteomes" id="UP001159363"/>
    </source>
</evidence>
<dbReference type="InterPro" id="IPR036397">
    <property type="entry name" value="RNaseH_sf"/>
</dbReference>
<organism evidence="2 3">
    <name type="scientific">Dryococelus australis</name>
    <dbReference type="NCBI Taxonomy" id="614101"/>
    <lineage>
        <taxon>Eukaryota</taxon>
        <taxon>Metazoa</taxon>
        <taxon>Ecdysozoa</taxon>
        <taxon>Arthropoda</taxon>
        <taxon>Hexapoda</taxon>
        <taxon>Insecta</taxon>
        <taxon>Pterygota</taxon>
        <taxon>Neoptera</taxon>
        <taxon>Polyneoptera</taxon>
        <taxon>Phasmatodea</taxon>
        <taxon>Verophasmatodea</taxon>
        <taxon>Anareolatae</taxon>
        <taxon>Phasmatidae</taxon>
        <taxon>Eurycanthinae</taxon>
        <taxon>Dryococelus</taxon>
    </lineage>
</organism>